<feature type="region of interest" description="Disordered" evidence="1">
    <location>
        <begin position="16"/>
        <end position="72"/>
    </location>
</feature>
<evidence type="ECO:0000313" key="3">
    <source>
        <dbReference type="EMBL" id="CAA0824311.1"/>
    </source>
</evidence>
<dbReference type="InterPro" id="IPR056592">
    <property type="entry name" value="Beta-prop_At3g26010-like"/>
</dbReference>
<keyword evidence="4" id="KW-1185">Reference proteome</keyword>
<gene>
    <name evidence="3" type="ORF">SHERM_21270</name>
</gene>
<feature type="compositionally biased region" description="Basic and acidic residues" evidence="1">
    <location>
        <begin position="36"/>
        <end position="47"/>
    </location>
</feature>
<evidence type="ECO:0000256" key="1">
    <source>
        <dbReference type="SAM" id="MobiDB-lite"/>
    </source>
</evidence>
<dbReference type="OrthoDB" id="674184at2759"/>
<organism evidence="3 4">
    <name type="scientific">Striga hermonthica</name>
    <name type="common">Purple witchweed</name>
    <name type="synonym">Buchnera hermonthica</name>
    <dbReference type="NCBI Taxonomy" id="68872"/>
    <lineage>
        <taxon>Eukaryota</taxon>
        <taxon>Viridiplantae</taxon>
        <taxon>Streptophyta</taxon>
        <taxon>Embryophyta</taxon>
        <taxon>Tracheophyta</taxon>
        <taxon>Spermatophyta</taxon>
        <taxon>Magnoliopsida</taxon>
        <taxon>eudicotyledons</taxon>
        <taxon>Gunneridae</taxon>
        <taxon>Pentapetalae</taxon>
        <taxon>asterids</taxon>
        <taxon>lamiids</taxon>
        <taxon>Lamiales</taxon>
        <taxon>Orobanchaceae</taxon>
        <taxon>Buchnereae</taxon>
        <taxon>Striga</taxon>
    </lineage>
</organism>
<feature type="domain" description="F-box protein At3g26010-like beta-propeller" evidence="2">
    <location>
        <begin position="432"/>
        <end position="677"/>
    </location>
</feature>
<sequence>MSRPFFYSCNQIGHTSKKWHIYPEEPKVKKSNAQAEKPKPSRGKDTSKAPMETNHATTKDMETIAPKKTNHATTKEMEAIAPKETNHTATKEMKTITPKETKARLYLPQFSPNSPSPKSERGFPRQSAAARRDFNLCLPAIHLRKLKFLPVLCHLDHWTYGAPTIRLLDRRHRLHKSSASTLMGEKQILEVHLFSDQVAPLACWVSVRNASLGADFHEHTNHGCTFLSFPPNCPSSKTERAFPRQSAAALHDFNLCSPAIHLRKLKFLRVLCPLDHWTYGAPTIRLLDRRRRLHESSASTLMVKRMKLVDNNSPPRDLKAVCDFLEEANEDILLEIFIRLPNYAVAILFGSFCRRWHSLISHPRFVSCFVSHRQLHRDRYPQPHTVIFCLAEKAGRESPKELEPLCHIFSNESTSLLHGSWLHLDFLPLPEVVIRASCGDLVLVSPVGRQSISDLYICNPITRQYRQVPRCRRRSFKVYGYALILNRDSSNSLDVVLLHLPEIPHYGPPRPTEQKVSVYRSATGQWEVLQFRYPLPSSFATIYSVDPVARDGVVYFVEFERWSSVRRVVCLDVSRGEGSVIRFPRDFWWFPDRGVVAVRQEIGFVAGESGLRLVQVVVLSSNKRVFHIKVWEVVAAEVSEWVLVHDRTYARPKGEGLFVGPYLHPMDGAAVLIVWERGVYQYNLVTTTWEKVGQLRDPLKLKVIEYESYDHRLTSFPILHSDWPTPIPPL</sequence>
<name>A0A9N7N7F4_STRHE</name>
<dbReference type="InterPro" id="IPR036047">
    <property type="entry name" value="F-box-like_dom_sf"/>
</dbReference>
<reference evidence="3" key="1">
    <citation type="submission" date="2019-12" db="EMBL/GenBank/DDBJ databases">
        <authorList>
            <person name="Scholes J."/>
        </authorList>
    </citation>
    <scope>NUCLEOTIDE SEQUENCE</scope>
</reference>
<dbReference type="AlphaFoldDB" id="A0A9N7N7F4"/>
<evidence type="ECO:0000259" key="2">
    <source>
        <dbReference type="Pfam" id="PF24750"/>
    </source>
</evidence>
<proteinExistence type="predicted"/>
<dbReference type="InterPro" id="IPR050796">
    <property type="entry name" value="SCF_F-box_component"/>
</dbReference>
<protein>
    <recommendedName>
        <fullName evidence="2">F-box protein At3g26010-like beta-propeller domain-containing protein</fullName>
    </recommendedName>
</protein>
<comment type="caution">
    <text evidence="3">The sequence shown here is derived from an EMBL/GenBank/DDBJ whole genome shotgun (WGS) entry which is preliminary data.</text>
</comment>
<evidence type="ECO:0000313" key="4">
    <source>
        <dbReference type="Proteomes" id="UP001153555"/>
    </source>
</evidence>
<dbReference type="Pfam" id="PF24750">
    <property type="entry name" value="b-prop_At3g26010-like"/>
    <property type="match status" value="1"/>
</dbReference>
<accession>A0A9N7N7F4</accession>
<dbReference type="EMBL" id="CACSLK010024742">
    <property type="protein sequence ID" value="CAA0824311.1"/>
    <property type="molecule type" value="Genomic_DNA"/>
</dbReference>
<dbReference type="PANTHER" id="PTHR31672">
    <property type="entry name" value="BNACNNG10540D PROTEIN"/>
    <property type="match status" value="1"/>
</dbReference>
<dbReference type="SUPFAM" id="SSF81383">
    <property type="entry name" value="F-box domain"/>
    <property type="match status" value="1"/>
</dbReference>
<dbReference type="Proteomes" id="UP001153555">
    <property type="component" value="Unassembled WGS sequence"/>
</dbReference>